<dbReference type="AlphaFoldDB" id="A0A0Q3EQ97"/>
<dbReference type="InParanoid" id="A0A0Q3EQ97"/>
<sequence length="112" mass="12031">MACVQVLELTSAAGMGQGQEIVDTDTIDLMPTVFSSEMDLAMNANFSWRQKFTLFTSLTDFKLVDPTRACNSVAHSLASYGACMAPGGVAVWHGNVAYFVFSLVVSNFSCTS</sequence>
<dbReference type="EMBL" id="CM000883">
    <property type="protein sequence ID" value="PNT64253.1"/>
    <property type="molecule type" value="Genomic_DNA"/>
</dbReference>
<evidence type="ECO:0000313" key="3">
    <source>
        <dbReference type="Proteomes" id="UP000008810"/>
    </source>
</evidence>
<proteinExistence type="predicted"/>
<dbReference type="EnsemblPlants" id="PNT64255">
    <property type="protein sequence ID" value="PNT64255"/>
    <property type="gene ID" value="BRADI_4g26655v3"/>
</dbReference>
<dbReference type="Proteomes" id="UP000008810">
    <property type="component" value="Chromosome 4"/>
</dbReference>
<reference evidence="1" key="2">
    <citation type="submission" date="2017-06" db="EMBL/GenBank/DDBJ databases">
        <title>WGS assembly of Brachypodium distachyon.</title>
        <authorList>
            <consortium name="The International Brachypodium Initiative"/>
            <person name="Lucas S."/>
            <person name="Harmon-Smith M."/>
            <person name="Lail K."/>
            <person name="Tice H."/>
            <person name="Grimwood J."/>
            <person name="Bruce D."/>
            <person name="Barry K."/>
            <person name="Shu S."/>
            <person name="Lindquist E."/>
            <person name="Wang M."/>
            <person name="Pitluck S."/>
            <person name="Vogel J.P."/>
            <person name="Garvin D.F."/>
            <person name="Mockler T.C."/>
            <person name="Schmutz J."/>
            <person name="Rokhsar D."/>
            <person name="Bevan M.W."/>
        </authorList>
    </citation>
    <scope>NUCLEOTIDE SEQUENCE</scope>
    <source>
        <strain evidence="1">Bd21</strain>
    </source>
</reference>
<keyword evidence="3" id="KW-1185">Reference proteome</keyword>
<dbReference type="EMBL" id="CM000883">
    <property type="protein sequence ID" value="KQJ89599.1"/>
    <property type="molecule type" value="Genomic_DNA"/>
</dbReference>
<dbReference type="Gramene" id="PNT64255">
    <property type="protein sequence ID" value="PNT64255"/>
    <property type="gene ID" value="BRADI_4g26655v3"/>
</dbReference>
<dbReference type="EMBL" id="CM000883">
    <property type="protein sequence ID" value="PNT64255.1"/>
    <property type="molecule type" value="Genomic_DNA"/>
</dbReference>
<dbReference type="EMBL" id="CM000883">
    <property type="protein sequence ID" value="PNT64254.1"/>
    <property type="molecule type" value="Genomic_DNA"/>
</dbReference>
<gene>
    <name evidence="1" type="ORF">BRADI_4g26655v3</name>
</gene>
<dbReference type="Gramene" id="KQJ89599">
    <property type="protein sequence ID" value="KQJ89599"/>
    <property type="gene ID" value="BRADI_4g26655v3"/>
</dbReference>
<reference evidence="1 2" key="1">
    <citation type="journal article" date="2010" name="Nature">
        <title>Genome sequencing and analysis of the model grass Brachypodium distachyon.</title>
        <authorList>
            <consortium name="International Brachypodium Initiative"/>
        </authorList>
    </citation>
    <scope>NUCLEOTIDE SEQUENCE [LARGE SCALE GENOMIC DNA]</scope>
    <source>
        <strain evidence="1 2">Bd21</strain>
    </source>
</reference>
<dbReference type="EnsemblPlants" id="KQJ89599">
    <property type="protein sequence ID" value="KQJ89599"/>
    <property type="gene ID" value="BRADI_4g26655v3"/>
</dbReference>
<reference evidence="2" key="3">
    <citation type="submission" date="2018-08" db="UniProtKB">
        <authorList>
            <consortium name="EnsemblPlants"/>
        </authorList>
    </citation>
    <scope>IDENTIFICATION</scope>
    <source>
        <strain evidence="2">cv. Bd21</strain>
    </source>
</reference>
<evidence type="ECO:0000313" key="1">
    <source>
        <dbReference type="EMBL" id="KQJ89599.1"/>
    </source>
</evidence>
<name>A0A0Q3EQ97_BRADI</name>
<accession>A0A0Q3EQ97</accession>
<organism evidence="1">
    <name type="scientific">Brachypodium distachyon</name>
    <name type="common">Purple false brome</name>
    <name type="synonym">Trachynia distachya</name>
    <dbReference type="NCBI Taxonomy" id="15368"/>
    <lineage>
        <taxon>Eukaryota</taxon>
        <taxon>Viridiplantae</taxon>
        <taxon>Streptophyta</taxon>
        <taxon>Embryophyta</taxon>
        <taxon>Tracheophyta</taxon>
        <taxon>Spermatophyta</taxon>
        <taxon>Magnoliopsida</taxon>
        <taxon>Liliopsida</taxon>
        <taxon>Poales</taxon>
        <taxon>Poaceae</taxon>
        <taxon>BOP clade</taxon>
        <taxon>Pooideae</taxon>
        <taxon>Stipodae</taxon>
        <taxon>Brachypodieae</taxon>
        <taxon>Brachypodium</taxon>
    </lineage>
</organism>
<protein>
    <submittedName>
        <fullName evidence="1 2">Uncharacterized protein</fullName>
    </submittedName>
</protein>
<dbReference type="EnsemblPlants" id="PNT64254">
    <property type="protein sequence ID" value="PNT64254"/>
    <property type="gene ID" value="BRADI_4g26655v3"/>
</dbReference>
<dbReference type="Gramene" id="PNT64254">
    <property type="protein sequence ID" value="PNT64254"/>
    <property type="gene ID" value="BRADI_4g26655v3"/>
</dbReference>
<dbReference type="Gramene" id="PNT64253">
    <property type="protein sequence ID" value="PNT64253"/>
    <property type="gene ID" value="BRADI_4g26655v3"/>
</dbReference>
<dbReference type="Gramene" id="PNT64256">
    <property type="protein sequence ID" value="PNT64256"/>
    <property type="gene ID" value="BRADI_4g26655v3"/>
</dbReference>
<evidence type="ECO:0000313" key="2">
    <source>
        <dbReference type="EnsemblPlants" id="KQJ89599"/>
    </source>
</evidence>
<dbReference type="EMBL" id="CM000883">
    <property type="protein sequence ID" value="PNT64256.1"/>
    <property type="molecule type" value="Genomic_DNA"/>
</dbReference>
<dbReference type="EnsemblPlants" id="PNT64256">
    <property type="protein sequence ID" value="PNT64256"/>
    <property type="gene ID" value="BRADI_4g26655v3"/>
</dbReference>
<dbReference type="EnsemblPlants" id="PNT64253">
    <property type="protein sequence ID" value="PNT64253"/>
    <property type="gene ID" value="BRADI_4g26655v3"/>
</dbReference>